<evidence type="ECO:0000313" key="4">
    <source>
        <dbReference type="Proteomes" id="UP001162834"/>
    </source>
</evidence>
<dbReference type="Proteomes" id="UP001162834">
    <property type="component" value="Chromosome"/>
</dbReference>
<feature type="domain" description="DUF5941" evidence="2">
    <location>
        <begin position="2"/>
        <end position="91"/>
    </location>
</feature>
<proteinExistence type="predicted"/>
<feature type="transmembrane region" description="Helical" evidence="1">
    <location>
        <begin position="54"/>
        <end position="81"/>
    </location>
</feature>
<dbReference type="InterPro" id="IPR045985">
    <property type="entry name" value="DUF5941"/>
</dbReference>
<evidence type="ECO:0000313" key="3">
    <source>
        <dbReference type="EMBL" id="UGS36182.1"/>
    </source>
</evidence>
<dbReference type="AlphaFoldDB" id="A0A9E6XX81"/>
<dbReference type="Pfam" id="PF19365">
    <property type="entry name" value="DUF5941"/>
    <property type="match status" value="1"/>
</dbReference>
<dbReference type="KEGG" id="sbae:DSM104329_02582"/>
<keyword evidence="1" id="KW-0472">Membrane</keyword>
<organism evidence="3 4">
    <name type="scientific">Capillimicrobium parvum</name>
    <dbReference type="NCBI Taxonomy" id="2884022"/>
    <lineage>
        <taxon>Bacteria</taxon>
        <taxon>Bacillati</taxon>
        <taxon>Actinomycetota</taxon>
        <taxon>Thermoleophilia</taxon>
        <taxon>Solirubrobacterales</taxon>
        <taxon>Capillimicrobiaceae</taxon>
        <taxon>Capillimicrobium</taxon>
    </lineage>
</organism>
<reference evidence="3" key="1">
    <citation type="journal article" date="2022" name="Int. J. Syst. Evol. Microbiol.">
        <title>Pseudomonas aegrilactucae sp. nov. and Pseudomonas morbosilactucae sp. nov., pathogens causing bacterial rot of lettuce in Japan.</title>
        <authorList>
            <person name="Sawada H."/>
            <person name="Fujikawa T."/>
            <person name="Satou M."/>
        </authorList>
    </citation>
    <scope>NUCLEOTIDE SEQUENCE</scope>
    <source>
        <strain evidence="3">0166_1</strain>
    </source>
</reference>
<gene>
    <name evidence="3" type="ORF">DSM104329_02582</name>
</gene>
<evidence type="ECO:0000256" key="1">
    <source>
        <dbReference type="SAM" id="Phobius"/>
    </source>
</evidence>
<keyword evidence="1" id="KW-1133">Transmembrane helix</keyword>
<keyword evidence="1" id="KW-0812">Transmembrane</keyword>
<protein>
    <recommendedName>
        <fullName evidence="2">DUF5941 domain-containing protein</fullName>
    </recommendedName>
</protein>
<dbReference type="EMBL" id="CP087164">
    <property type="protein sequence ID" value="UGS36182.1"/>
    <property type="molecule type" value="Genomic_DNA"/>
</dbReference>
<evidence type="ECO:0000259" key="2">
    <source>
        <dbReference type="Pfam" id="PF19365"/>
    </source>
</evidence>
<sequence length="108" mass="11943">MAAIAGERSLPAAFALLGVVAFRQYDLVYRLRYRGTVPPQWVNLVTLGWDGRLVLVWVLLIAGALPAGMYIAAGLLAVVLVGESVTGWRHFERAQRPMLYEDEEEEAA</sequence>
<name>A0A9E6XX81_9ACTN</name>
<keyword evidence="4" id="KW-1185">Reference proteome</keyword>
<accession>A0A9E6XX81</accession>